<dbReference type="InterPro" id="IPR019471">
    <property type="entry name" value="Interferon_reg_factor-3"/>
</dbReference>
<proteinExistence type="predicted"/>
<comment type="caution">
    <text evidence="2">The sequence shown here is derived from an EMBL/GenBank/DDBJ whole genome shotgun (WGS) entry which is preliminary data.</text>
</comment>
<gene>
    <name evidence="2" type="primary">Irf8</name>
    <name evidence="2" type="ORF">AOXY_G30661</name>
</gene>
<protein>
    <submittedName>
        <fullName evidence="2">Interferon regulatory factor 9</fullName>
    </submittedName>
</protein>
<evidence type="ECO:0000313" key="2">
    <source>
        <dbReference type="EMBL" id="KAK1152936.1"/>
    </source>
</evidence>
<dbReference type="EMBL" id="JAGXEW010000044">
    <property type="protein sequence ID" value="KAK1152936.1"/>
    <property type="molecule type" value="Genomic_DNA"/>
</dbReference>
<dbReference type="Gene3D" id="2.60.200.10">
    <property type="match status" value="1"/>
</dbReference>
<dbReference type="GO" id="GO:0000978">
    <property type="term" value="F:RNA polymerase II cis-regulatory region sequence-specific DNA binding"/>
    <property type="evidence" value="ECO:0007669"/>
    <property type="project" value="TreeGrafter"/>
</dbReference>
<dbReference type="InterPro" id="IPR017855">
    <property type="entry name" value="SMAD-like_dom_sf"/>
</dbReference>
<dbReference type="SUPFAM" id="SSF49879">
    <property type="entry name" value="SMAD/FHA domain"/>
    <property type="match status" value="1"/>
</dbReference>
<accession>A0AAD8CLH5</accession>
<dbReference type="PANTHER" id="PTHR11949:SF26">
    <property type="entry name" value="INTERFERON REGULATORY FACTOR 9"/>
    <property type="match status" value="1"/>
</dbReference>
<name>A0AAD8CLH5_ACIOX</name>
<dbReference type="GO" id="GO:0000981">
    <property type="term" value="F:DNA-binding transcription factor activity, RNA polymerase II-specific"/>
    <property type="evidence" value="ECO:0007669"/>
    <property type="project" value="TreeGrafter"/>
</dbReference>
<dbReference type="Proteomes" id="UP001230051">
    <property type="component" value="Unassembled WGS sequence"/>
</dbReference>
<organism evidence="2 3">
    <name type="scientific">Acipenser oxyrinchus oxyrinchus</name>
    <dbReference type="NCBI Taxonomy" id="40147"/>
    <lineage>
        <taxon>Eukaryota</taxon>
        <taxon>Metazoa</taxon>
        <taxon>Chordata</taxon>
        <taxon>Craniata</taxon>
        <taxon>Vertebrata</taxon>
        <taxon>Euteleostomi</taxon>
        <taxon>Actinopterygii</taxon>
        <taxon>Chondrostei</taxon>
        <taxon>Acipenseriformes</taxon>
        <taxon>Acipenseridae</taxon>
        <taxon>Acipenser</taxon>
    </lineage>
</organism>
<reference evidence="2" key="1">
    <citation type="submission" date="2022-02" db="EMBL/GenBank/DDBJ databases">
        <title>Atlantic sturgeon de novo genome assembly.</title>
        <authorList>
            <person name="Stock M."/>
            <person name="Klopp C."/>
            <person name="Guiguen Y."/>
            <person name="Cabau C."/>
            <person name="Parinello H."/>
            <person name="Santidrian Yebra-Pimentel E."/>
            <person name="Kuhl H."/>
            <person name="Dirks R.P."/>
            <person name="Guessner J."/>
            <person name="Wuertz S."/>
            <person name="Du K."/>
            <person name="Schartl M."/>
        </authorList>
    </citation>
    <scope>NUCLEOTIDE SEQUENCE</scope>
    <source>
        <strain evidence="2">STURGEONOMICS-FGT-2020</strain>
        <tissue evidence="2">Whole blood</tissue>
    </source>
</reference>
<dbReference type="GO" id="GO:0005634">
    <property type="term" value="C:nucleus"/>
    <property type="evidence" value="ECO:0007669"/>
    <property type="project" value="TreeGrafter"/>
</dbReference>
<dbReference type="AlphaFoldDB" id="A0AAD8CLH5"/>
<evidence type="ECO:0000313" key="3">
    <source>
        <dbReference type="Proteomes" id="UP001230051"/>
    </source>
</evidence>
<evidence type="ECO:0000259" key="1">
    <source>
        <dbReference type="Pfam" id="PF10401"/>
    </source>
</evidence>
<dbReference type="InterPro" id="IPR008984">
    <property type="entry name" value="SMAD_FHA_dom_sf"/>
</dbReference>
<dbReference type="Pfam" id="PF10401">
    <property type="entry name" value="IRF-3"/>
    <property type="match status" value="1"/>
</dbReference>
<feature type="domain" description="Interferon regulatory factor-3" evidence="1">
    <location>
        <begin position="7"/>
        <end position="102"/>
    </location>
</feature>
<sequence length="132" mass="15018">MLALHPGLFIHRLCRARGLLEAWSPPPTGQTNCDRQEELCAAVDRKHFSQELVVYREMGGQPPQFKVTLCFGEEFPDNDPVTDKLITVQVELPWARQQLEEVMSFRESMALIQELASESPLREAALDFYGIS</sequence>
<dbReference type="GO" id="GO:0002376">
    <property type="term" value="P:immune system process"/>
    <property type="evidence" value="ECO:0007669"/>
    <property type="project" value="TreeGrafter"/>
</dbReference>
<keyword evidence="3" id="KW-1185">Reference proteome</keyword>
<dbReference type="PANTHER" id="PTHR11949">
    <property type="entry name" value="INTERFERON REGULATORY FACTOR"/>
    <property type="match status" value="1"/>
</dbReference>